<dbReference type="Gene3D" id="3.30.450.20">
    <property type="entry name" value="PAS domain"/>
    <property type="match status" value="5"/>
</dbReference>
<dbReference type="EMBL" id="JACJTA010000027">
    <property type="protein sequence ID" value="MBD2605704.1"/>
    <property type="molecule type" value="Genomic_DNA"/>
</dbReference>
<dbReference type="PROSITE" id="PS50113">
    <property type="entry name" value="PAC"/>
    <property type="match status" value="3"/>
</dbReference>
<dbReference type="Pfam" id="PF00512">
    <property type="entry name" value="HisKA"/>
    <property type="match status" value="1"/>
</dbReference>
<dbReference type="SUPFAM" id="SSF52172">
    <property type="entry name" value="CheY-like"/>
    <property type="match status" value="2"/>
</dbReference>
<dbReference type="InterPro" id="IPR004358">
    <property type="entry name" value="Sig_transdc_His_kin-like_C"/>
</dbReference>
<dbReference type="SMART" id="SM00448">
    <property type="entry name" value="REC"/>
    <property type="match status" value="1"/>
</dbReference>
<feature type="domain" description="PAS" evidence="10">
    <location>
        <begin position="530"/>
        <end position="574"/>
    </location>
</feature>
<keyword evidence="4" id="KW-0808">Transferase</keyword>
<dbReference type="Pfam" id="PF08447">
    <property type="entry name" value="PAS_3"/>
    <property type="match status" value="2"/>
</dbReference>
<dbReference type="PRINTS" id="PR00344">
    <property type="entry name" value="BCTRLSENSOR"/>
</dbReference>
<dbReference type="SMART" id="SM00387">
    <property type="entry name" value="HATPase_c"/>
    <property type="match status" value="1"/>
</dbReference>
<comment type="caution">
    <text evidence="12">The sequence shown here is derived from an EMBL/GenBank/DDBJ whole genome shotgun (WGS) entry which is preliminary data.</text>
</comment>
<dbReference type="CDD" id="cd16922">
    <property type="entry name" value="HATPase_EvgS-ArcB-TorS-like"/>
    <property type="match status" value="1"/>
</dbReference>
<dbReference type="InterPro" id="IPR003594">
    <property type="entry name" value="HATPase_dom"/>
</dbReference>
<feature type="modified residue" description="4-aspartylphosphate" evidence="7">
    <location>
        <position position="1093"/>
    </location>
</feature>
<dbReference type="PANTHER" id="PTHR43047">
    <property type="entry name" value="TWO-COMPONENT HISTIDINE PROTEIN KINASE"/>
    <property type="match status" value="1"/>
</dbReference>
<evidence type="ECO:0000256" key="1">
    <source>
        <dbReference type="ARBA" id="ARBA00000085"/>
    </source>
</evidence>
<feature type="domain" description="PAC" evidence="11">
    <location>
        <begin position="208"/>
        <end position="260"/>
    </location>
</feature>
<feature type="modified residue" description="4-aspartylphosphate" evidence="7">
    <location>
        <position position="972"/>
    </location>
</feature>
<dbReference type="InterPro" id="IPR011006">
    <property type="entry name" value="CheY-like_superfamily"/>
</dbReference>
<dbReference type="Gene3D" id="1.10.287.130">
    <property type="match status" value="1"/>
</dbReference>
<dbReference type="Gene3D" id="3.40.50.2300">
    <property type="match status" value="2"/>
</dbReference>
<dbReference type="InterPro" id="IPR036890">
    <property type="entry name" value="HATPase_C_sf"/>
</dbReference>
<evidence type="ECO:0000256" key="7">
    <source>
        <dbReference type="PROSITE-ProRule" id="PRU00169"/>
    </source>
</evidence>
<evidence type="ECO:0000259" key="8">
    <source>
        <dbReference type="PROSITE" id="PS50109"/>
    </source>
</evidence>
<evidence type="ECO:0000256" key="3">
    <source>
        <dbReference type="ARBA" id="ARBA00022553"/>
    </source>
</evidence>
<comment type="catalytic activity">
    <reaction evidence="1">
        <text>ATP + protein L-histidine = ADP + protein N-phospho-L-histidine.</text>
        <dbReference type="EC" id="2.7.13.3"/>
    </reaction>
</comment>
<evidence type="ECO:0000313" key="13">
    <source>
        <dbReference type="Proteomes" id="UP000660380"/>
    </source>
</evidence>
<dbReference type="CDD" id="cd00156">
    <property type="entry name" value="REC"/>
    <property type="match status" value="1"/>
</dbReference>
<gene>
    <name evidence="12" type="ORF">H6G81_14500</name>
</gene>
<dbReference type="Pfam" id="PF13426">
    <property type="entry name" value="PAS_9"/>
    <property type="match status" value="2"/>
</dbReference>
<dbReference type="SUPFAM" id="SSF47384">
    <property type="entry name" value="Homodimeric domain of signal transducing histidine kinase"/>
    <property type="match status" value="1"/>
</dbReference>
<evidence type="ECO:0000256" key="6">
    <source>
        <dbReference type="ARBA" id="ARBA00023012"/>
    </source>
</evidence>
<dbReference type="PROSITE" id="PS50109">
    <property type="entry name" value="HIS_KIN"/>
    <property type="match status" value="1"/>
</dbReference>
<dbReference type="InterPro" id="IPR005467">
    <property type="entry name" value="His_kinase_dom"/>
</dbReference>
<dbReference type="InterPro" id="IPR035965">
    <property type="entry name" value="PAS-like_dom_sf"/>
</dbReference>
<feature type="domain" description="PAS" evidence="10">
    <location>
        <begin position="384"/>
        <end position="454"/>
    </location>
</feature>
<dbReference type="SMART" id="SM00091">
    <property type="entry name" value="PAS"/>
    <property type="match status" value="5"/>
</dbReference>
<dbReference type="Gene3D" id="3.30.565.10">
    <property type="entry name" value="Histidine kinase-like ATPase, C-terminal domain"/>
    <property type="match status" value="1"/>
</dbReference>
<dbReference type="SMART" id="SM00388">
    <property type="entry name" value="HisKA"/>
    <property type="match status" value="1"/>
</dbReference>
<name>A0ABR8GQJ1_9CYAN</name>
<feature type="domain" description="Response regulatory" evidence="9">
    <location>
        <begin position="1044"/>
        <end position="1123"/>
    </location>
</feature>
<evidence type="ECO:0000256" key="2">
    <source>
        <dbReference type="ARBA" id="ARBA00012438"/>
    </source>
</evidence>
<dbReference type="Pfam" id="PF13188">
    <property type="entry name" value="PAS_8"/>
    <property type="match status" value="1"/>
</dbReference>
<dbReference type="InterPro" id="IPR001789">
    <property type="entry name" value="Sig_transdc_resp-reg_receiver"/>
</dbReference>
<dbReference type="InterPro" id="IPR013655">
    <property type="entry name" value="PAS_fold_3"/>
</dbReference>
<dbReference type="InterPro" id="IPR036097">
    <property type="entry name" value="HisK_dim/P_sf"/>
</dbReference>
<dbReference type="InterPro" id="IPR000014">
    <property type="entry name" value="PAS"/>
</dbReference>
<dbReference type="EC" id="2.7.13.3" evidence="2"/>
<keyword evidence="3 7" id="KW-0597">Phosphoprotein</keyword>
<dbReference type="CDD" id="cd00082">
    <property type="entry name" value="HisKA"/>
    <property type="match status" value="1"/>
</dbReference>
<keyword evidence="5" id="KW-0418">Kinase</keyword>
<reference evidence="12 13" key="1">
    <citation type="journal article" date="2020" name="ISME J.">
        <title>Comparative genomics reveals insights into cyanobacterial evolution and habitat adaptation.</title>
        <authorList>
            <person name="Chen M.Y."/>
            <person name="Teng W.K."/>
            <person name="Zhao L."/>
            <person name="Hu C.X."/>
            <person name="Zhou Y.K."/>
            <person name="Han B.P."/>
            <person name="Song L.R."/>
            <person name="Shu W.S."/>
        </authorList>
    </citation>
    <scope>NUCLEOTIDE SEQUENCE [LARGE SCALE GENOMIC DNA]</scope>
    <source>
        <strain evidence="12 13">FACHB-248</strain>
    </source>
</reference>
<dbReference type="Pfam" id="PF00072">
    <property type="entry name" value="Response_reg"/>
    <property type="match status" value="1"/>
</dbReference>
<evidence type="ECO:0000256" key="5">
    <source>
        <dbReference type="ARBA" id="ARBA00022777"/>
    </source>
</evidence>
<protein>
    <recommendedName>
        <fullName evidence="2">histidine kinase</fullName>
        <ecNumber evidence="2">2.7.13.3</ecNumber>
    </recommendedName>
</protein>
<organism evidence="12 13">
    <name type="scientific">Scytonema hofmannii FACHB-248</name>
    <dbReference type="NCBI Taxonomy" id="1842502"/>
    <lineage>
        <taxon>Bacteria</taxon>
        <taxon>Bacillati</taxon>
        <taxon>Cyanobacteriota</taxon>
        <taxon>Cyanophyceae</taxon>
        <taxon>Nostocales</taxon>
        <taxon>Scytonemataceae</taxon>
        <taxon>Scytonema</taxon>
    </lineage>
</organism>
<dbReference type="InterPro" id="IPR000700">
    <property type="entry name" value="PAS-assoc_C"/>
</dbReference>
<dbReference type="Pfam" id="PF02518">
    <property type="entry name" value="HATPase_c"/>
    <property type="match status" value="1"/>
</dbReference>
<evidence type="ECO:0000256" key="4">
    <source>
        <dbReference type="ARBA" id="ARBA00022679"/>
    </source>
</evidence>
<dbReference type="InterPro" id="IPR003661">
    <property type="entry name" value="HisK_dim/P_dom"/>
</dbReference>
<feature type="domain" description="PAC" evidence="11">
    <location>
        <begin position="335"/>
        <end position="387"/>
    </location>
</feature>
<feature type="domain" description="Histidine kinase" evidence="8">
    <location>
        <begin position="656"/>
        <end position="888"/>
    </location>
</feature>
<dbReference type="InterPro" id="IPR001610">
    <property type="entry name" value="PAC"/>
</dbReference>
<dbReference type="Proteomes" id="UP000660380">
    <property type="component" value="Unassembled WGS sequence"/>
</dbReference>
<feature type="domain" description="PAC" evidence="11">
    <location>
        <begin position="456"/>
        <end position="508"/>
    </location>
</feature>
<dbReference type="PROSITE" id="PS50112">
    <property type="entry name" value="PAS"/>
    <property type="match status" value="2"/>
</dbReference>
<dbReference type="SUPFAM" id="SSF55785">
    <property type="entry name" value="PYP-like sensor domain (PAS domain)"/>
    <property type="match status" value="5"/>
</dbReference>
<proteinExistence type="predicted"/>
<dbReference type="RefSeq" id="WP_029636868.1">
    <property type="nucleotide sequence ID" value="NZ_JACJTA010000027.1"/>
</dbReference>
<evidence type="ECO:0000313" key="12">
    <source>
        <dbReference type="EMBL" id="MBD2605704.1"/>
    </source>
</evidence>
<dbReference type="PANTHER" id="PTHR43047:SF72">
    <property type="entry name" value="OSMOSENSING HISTIDINE PROTEIN KINASE SLN1"/>
    <property type="match status" value="1"/>
</dbReference>
<dbReference type="SMART" id="SM00086">
    <property type="entry name" value="PAC"/>
    <property type="match status" value="4"/>
</dbReference>
<dbReference type="PROSITE" id="PS50110">
    <property type="entry name" value="RESPONSE_REGULATORY"/>
    <property type="match status" value="2"/>
</dbReference>
<keyword evidence="6" id="KW-0902">Two-component regulatory system</keyword>
<evidence type="ECO:0000259" key="9">
    <source>
        <dbReference type="PROSITE" id="PS50110"/>
    </source>
</evidence>
<dbReference type="CDD" id="cd00130">
    <property type="entry name" value="PAS"/>
    <property type="match status" value="4"/>
</dbReference>
<dbReference type="NCBIfam" id="TIGR00229">
    <property type="entry name" value="sensory_box"/>
    <property type="match status" value="4"/>
</dbReference>
<accession>A0ABR8GQJ1</accession>
<feature type="domain" description="Response regulatory" evidence="9">
    <location>
        <begin position="923"/>
        <end position="1036"/>
    </location>
</feature>
<evidence type="ECO:0000259" key="11">
    <source>
        <dbReference type="PROSITE" id="PS50113"/>
    </source>
</evidence>
<keyword evidence="13" id="KW-1185">Reference proteome</keyword>
<sequence>MFKQFDEYNSQLFEKCPLGLALCRTDGTLININPAYAAILGRTVPETLNLCDRQITPGNYTAADQATLENLEKTGRYGPYEKELIHKDGHLVSVRISGLMIEKDGEQLIWASVEDISDLRYVQQERQHTEQILKESEARYRSLVTANTQIVWVSTPEGICFELASWIAYTGQSLAEAENGGWIDAVHPDDRAYTGEVWSAAVANRSMYQIEYRIRGKDGNYRYFWVWGAPVLEEDGSVREWIGTCTDIHERKLAEAENQRLKERYRSLVTATSQIVWGATPEGLAISSEMLTWIAYTGQSEAEVEGWGWIDQVHIDDRAGSAKVWNAAVANRGIYETEYRLRGKDGNYRYFSVCGAPVLEEDGSIREWIGTCTDIHDRKQAEAENQRLLDMLNHSSDAIIVRDMSDKICHWNQGAERLYGWTREEVKDQYIHAFIKKTFPKPKQEIIAELLEQGNWEGEVQHLTHDGRLITVQSRWTLQRDISGQPCAVLEINTDITARKQAEISLRQLNQELEARVVERTAALQNTLAEAQGLNAILDNLADGLLVADTTGQITHFNPAFLAMYELTATTLNGHYQELPISGLVDLVAQTQSHPTEVFSAEVALTKERIGQAVATAIFKKTADQEPPACFGSALLIRDITIEKQIDQMKTDFISTVSHELRTPLTSVLGFASIIKEKLETDVFPILPTEDRKLQKTIKRVGDNLNIIVSEAERLTSLINDVLDIAKMEAGKVEWQMQPIDPSELLYWATNSTAGLFETNGLQLVSEIESGLPQIVGDRNRLLQVLINLISNAVKFTESGCVTCRVKQENDGVCISVIDTGIGIALEDQPKVFEKFRQVGDTLTDKPKGTGLGLPICKQIVDHHGGRIWVESEPGNGSTFSFIIPTYASDRIKPANLNLDTLVKQLKEHVITTNTVQNQKRKTILVVDDDANIRELLRQQLENEGYNVREAKDGVDAIHQIKSARPDLILLDVMMPQINGFDVAAVLKNDPQTAEIPIIILSIIENKERGYHIGIDRYLTKPINTEKLLHEIGSLLSQGTSSKKVLVVDKNASTLKTISDVLQTQGYSVIEASNPQECIHKALSTKPDMIIIDSIFSQEADLVKALRFEKQLENVFFIMLSEQ</sequence>
<evidence type="ECO:0000259" key="10">
    <source>
        <dbReference type="PROSITE" id="PS50112"/>
    </source>
</evidence>
<dbReference type="SUPFAM" id="SSF55874">
    <property type="entry name" value="ATPase domain of HSP90 chaperone/DNA topoisomerase II/histidine kinase"/>
    <property type="match status" value="1"/>
</dbReference>